<protein>
    <submittedName>
        <fullName evidence="1">Uncharacterized protein</fullName>
    </submittedName>
</protein>
<dbReference type="Proteomes" id="UP000230000">
    <property type="component" value="Unassembled WGS sequence"/>
</dbReference>
<reference evidence="1 2" key="1">
    <citation type="submission" date="2017-11" db="EMBL/GenBank/DDBJ databases">
        <title>Genomic Encyclopedia of Archaeal and Bacterial Type Strains, Phase II (KMG-II): From Individual Species to Whole Genera.</title>
        <authorList>
            <person name="Goeker M."/>
        </authorList>
    </citation>
    <scope>NUCLEOTIDE SEQUENCE [LARGE SCALE GENOMIC DNA]</scope>
    <source>
        <strain evidence="1 2">DSM 27268</strain>
    </source>
</reference>
<dbReference type="AlphaFoldDB" id="A0A2M9CSC3"/>
<evidence type="ECO:0000313" key="2">
    <source>
        <dbReference type="Proteomes" id="UP000230000"/>
    </source>
</evidence>
<sequence>MLAIVFLQIYFLAFIEGHELLRVPLLIQHYITHKHENPQMSLLDFFSLHYSGKIIYDADWHQDMQLPFKSLPANDLCLYALSSIITPLQYSRNIQLSPPEPKSSLRLPQNNQDLYPVNIISEILKPPRYQVFFFDPFI</sequence>
<gene>
    <name evidence="1" type="ORF">BXY57_0270</name>
</gene>
<comment type="caution">
    <text evidence="1">The sequence shown here is derived from an EMBL/GenBank/DDBJ whole genome shotgun (WGS) entry which is preliminary data.</text>
</comment>
<evidence type="ECO:0000313" key="1">
    <source>
        <dbReference type="EMBL" id="PJJ74708.1"/>
    </source>
</evidence>
<dbReference type="EMBL" id="PGFG01000001">
    <property type="protein sequence ID" value="PJJ74708.1"/>
    <property type="molecule type" value="Genomic_DNA"/>
</dbReference>
<accession>A0A2M9CSC3</accession>
<proteinExistence type="predicted"/>
<keyword evidence="2" id="KW-1185">Reference proteome</keyword>
<organism evidence="1 2">
    <name type="scientific">Thermoflavifilum aggregans</name>
    <dbReference type="NCBI Taxonomy" id="454188"/>
    <lineage>
        <taxon>Bacteria</taxon>
        <taxon>Pseudomonadati</taxon>
        <taxon>Bacteroidota</taxon>
        <taxon>Chitinophagia</taxon>
        <taxon>Chitinophagales</taxon>
        <taxon>Chitinophagaceae</taxon>
        <taxon>Thermoflavifilum</taxon>
    </lineage>
</organism>
<name>A0A2M9CSC3_9BACT</name>